<evidence type="ECO:0000313" key="5">
    <source>
        <dbReference type="EMBL" id="TFI57614.1"/>
    </source>
</evidence>
<dbReference type="Gene3D" id="1.25.40.590">
    <property type="entry name" value="Type IV / VI secretion system, DotU"/>
    <property type="match status" value="1"/>
</dbReference>
<dbReference type="InterPro" id="IPR036737">
    <property type="entry name" value="OmpA-like_sf"/>
</dbReference>
<evidence type="ECO:0000313" key="6">
    <source>
        <dbReference type="Proteomes" id="UP000298213"/>
    </source>
</evidence>
<dbReference type="InterPro" id="IPR038522">
    <property type="entry name" value="T4/T6SS_DotU_sf"/>
</dbReference>
<dbReference type="AlphaFoldDB" id="A0A4Y8ZNS6"/>
<dbReference type="Proteomes" id="UP000298213">
    <property type="component" value="Unassembled WGS sequence"/>
</dbReference>
<organism evidence="5 6">
    <name type="scientific">Sphingomonas parva</name>
    <dbReference type="NCBI Taxonomy" id="2555898"/>
    <lineage>
        <taxon>Bacteria</taxon>
        <taxon>Pseudomonadati</taxon>
        <taxon>Pseudomonadota</taxon>
        <taxon>Alphaproteobacteria</taxon>
        <taxon>Sphingomonadales</taxon>
        <taxon>Sphingomonadaceae</taxon>
        <taxon>Sphingomonas</taxon>
    </lineage>
</organism>
<dbReference type="OrthoDB" id="345640at2"/>
<evidence type="ECO:0000256" key="2">
    <source>
        <dbReference type="SAM" id="MobiDB-lite"/>
    </source>
</evidence>
<keyword evidence="1 3" id="KW-0472">Membrane</keyword>
<dbReference type="CDD" id="cd07185">
    <property type="entry name" value="OmpA_C-like"/>
    <property type="match status" value="1"/>
</dbReference>
<evidence type="ECO:0000259" key="4">
    <source>
        <dbReference type="PROSITE" id="PS51123"/>
    </source>
</evidence>
<dbReference type="PANTHER" id="PTHR38033">
    <property type="entry name" value="MEMBRANE PROTEIN-RELATED"/>
    <property type="match status" value="1"/>
</dbReference>
<evidence type="ECO:0000256" key="3">
    <source>
        <dbReference type="SAM" id="Phobius"/>
    </source>
</evidence>
<comment type="caution">
    <text evidence="5">The sequence shown here is derived from an EMBL/GenBank/DDBJ whole genome shotgun (WGS) entry which is preliminary data.</text>
</comment>
<dbReference type="Pfam" id="PF00691">
    <property type="entry name" value="OmpA"/>
    <property type="match status" value="1"/>
</dbReference>
<proteinExistence type="predicted"/>
<dbReference type="SUPFAM" id="SSF103088">
    <property type="entry name" value="OmpA-like"/>
    <property type="match status" value="1"/>
</dbReference>
<feature type="region of interest" description="Disordered" evidence="2">
    <location>
        <begin position="1"/>
        <end position="76"/>
    </location>
</feature>
<dbReference type="EMBL" id="SPDV01000028">
    <property type="protein sequence ID" value="TFI57614.1"/>
    <property type="molecule type" value="Genomic_DNA"/>
</dbReference>
<dbReference type="InterPro" id="IPR006665">
    <property type="entry name" value="OmpA-like"/>
</dbReference>
<feature type="region of interest" description="Disordered" evidence="2">
    <location>
        <begin position="423"/>
        <end position="455"/>
    </location>
</feature>
<dbReference type="InterPro" id="IPR017732">
    <property type="entry name" value="T4/T6SS_DotU"/>
</dbReference>
<dbReference type="NCBIfam" id="NF038228">
    <property type="entry name" value="IcmH_DotU_IVB"/>
    <property type="match status" value="1"/>
</dbReference>
<dbReference type="Pfam" id="PF09850">
    <property type="entry name" value="DotU"/>
    <property type="match status" value="1"/>
</dbReference>
<accession>A0A4Y8ZNS6</accession>
<sequence>MNGGSSDGDDNDRTVFRPGGTPPRTPGAAPQGFPTTPPPSWQGTPGGGAPPAPVPAPGSPAVESGGTPRIDFASAEPDLYGPEPLVAAAGRLIHLASRIRLMPIGPDLGGLRRLVIQELDAFSARARKLGLEQKSLQLAHYILCAFVDDAVMATPWGANSPWSQQSLLAVYHNDTQGGDRMFQFAERMEQDPNREPRLMELLYQCLSLGFEGRAALEPRGESLLHQRRARLAATITNRSGPPPADLSPQWRGHPVGAGRYAPRIPLWAVLTGVAAFALLIFGALLFRLSAQGDAAIAALNQAVGSSQVAPAPPPAQSATPTYARIRDILAPDVRRGRLQLLREGNEIVIRLRNQELFASGEAEPSSGWSDTFARLAEAANLSRGPMRIEGHTDDQAIRSLRFPSNQELSQARADAVAEELSGAGLTDPDRISTTGFGQTRPIGDNRSPDGRRENRRVEIRVANDIAWR</sequence>
<dbReference type="Gene3D" id="3.30.1330.60">
    <property type="entry name" value="OmpA-like domain"/>
    <property type="match status" value="1"/>
</dbReference>
<feature type="compositionally biased region" description="Basic and acidic residues" evidence="2">
    <location>
        <begin position="446"/>
        <end position="455"/>
    </location>
</feature>
<reference evidence="5 6" key="1">
    <citation type="submission" date="2019-03" db="EMBL/GenBank/DDBJ databases">
        <title>Genome sequence of Sphingomonas sp. 17J27-24.</title>
        <authorList>
            <person name="Kim M."/>
            <person name="Maeng S."/>
            <person name="Sathiyaraj S."/>
        </authorList>
    </citation>
    <scope>NUCLEOTIDE SEQUENCE [LARGE SCALE GENOMIC DNA]</scope>
    <source>
        <strain evidence="5 6">17J27-24</strain>
    </source>
</reference>
<keyword evidence="3" id="KW-0812">Transmembrane</keyword>
<keyword evidence="6" id="KW-1185">Reference proteome</keyword>
<feature type="transmembrane region" description="Helical" evidence="3">
    <location>
        <begin position="264"/>
        <end position="286"/>
    </location>
</feature>
<dbReference type="NCBIfam" id="TIGR03349">
    <property type="entry name" value="IV_VI_DotU"/>
    <property type="match status" value="1"/>
</dbReference>
<name>A0A4Y8ZNS6_9SPHN</name>
<evidence type="ECO:0000256" key="1">
    <source>
        <dbReference type="PROSITE-ProRule" id="PRU00473"/>
    </source>
</evidence>
<protein>
    <recommendedName>
        <fullName evidence="4">OmpA-like domain-containing protein</fullName>
    </recommendedName>
</protein>
<dbReference type="PROSITE" id="PS51123">
    <property type="entry name" value="OMPA_2"/>
    <property type="match status" value="1"/>
</dbReference>
<feature type="domain" description="OmpA-like" evidence="4">
    <location>
        <begin position="344"/>
        <end position="465"/>
    </location>
</feature>
<dbReference type="PANTHER" id="PTHR38033:SF1">
    <property type="entry name" value="DOTU FAMILY TYPE IV_VI SECRETION SYSTEM PROTEIN"/>
    <property type="match status" value="1"/>
</dbReference>
<keyword evidence="3" id="KW-1133">Transmembrane helix</keyword>
<gene>
    <name evidence="5" type="ORF">E2493_13900</name>
</gene>
<dbReference type="GO" id="GO:0016020">
    <property type="term" value="C:membrane"/>
    <property type="evidence" value="ECO:0007669"/>
    <property type="project" value="UniProtKB-UniRule"/>
</dbReference>
<feature type="compositionally biased region" description="Pro residues" evidence="2">
    <location>
        <begin position="48"/>
        <end position="58"/>
    </location>
</feature>
<dbReference type="RefSeq" id="WP_135087802.1">
    <property type="nucleotide sequence ID" value="NZ_SPDV01000028.1"/>
</dbReference>